<keyword evidence="1" id="KW-0732">Signal</keyword>
<protein>
    <submittedName>
        <fullName evidence="3">DUF3887 domain-containing protein</fullName>
    </submittedName>
</protein>
<reference evidence="3 4" key="1">
    <citation type="submission" date="2024-02" db="EMBL/GenBank/DDBJ databases">
        <title>Seven novel Bacillus-like species.</title>
        <authorList>
            <person name="Liu G."/>
        </authorList>
    </citation>
    <scope>NUCLEOTIDE SEQUENCE [LARGE SCALE GENOMIC DNA]</scope>
    <source>
        <strain evidence="3 4">FJAT-52991</strain>
    </source>
</reference>
<dbReference type="RefSeq" id="WP_338752639.1">
    <property type="nucleotide sequence ID" value="NZ_CP147404.1"/>
</dbReference>
<proteinExistence type="predicted"/>
<dbReference type="InterPro" id="IPR024981">
    <property type="entry name" value="DUF3887"/>
</dbReference>
<name>A0ABZ2N6G3_9BACI</name>
<gene>
    <name evidence="3" type="ORF">WDJ61_00900</name>
</gene>
<dbReference type="PROSITE" id="PS51257">
    <property type="entry name" value="PROKAR_LIPOPROTEIN"/>
    <property type="match status" value="1"/>
</dbReference>
<accession>A0ABZ2N6G3</accession>
<dbReference type="Gene3D" id="3.10.450.590">
    <property type="match status" value="1"/>
</dbReference>
<evidence type="ECO:0000313" key="3">
    <source>
        <dbReference type="EMBL" id="WXB93313.1"/>
    </source>
</evidence>
<feature type="domain" description="DUF3887" evidence="2">
    <location>
        <begin position="38"/>
        <end position="126"/>
    </location>
</feature>
<feature type="signal peptide" evidence="1">
    <location>
        <begin position="1"/>
        <end position="24"/>
    </location>
</feature>
<evidence type="ECO:0000259" key="2">
    <source>
        <dbReference type="Pfam" id="PF13026"/>
    </source>
</evidence>
<sequence length="129" mass="14828">MKKLLASMGSICMLLFLLSACGAAKVDEKTSEKMIKQAKEVVQLLNVQQYEELTETFDSRMKEELTEEKLKEIEPILEESGQFEKFEKSSVEEKDDNYIVVLVAKYEKDERIFTVAFNKSDQVSGLFVK</sequence>
<dbReference type="EMBL" id="CP147404">
    <property type="protein sequence ID" value="WXB93313.1"/>
    <property type="molecule type" value="Genomic_DNA"/>
</dbReference>
<evidence type="ECO:0000313" key="4">
    <source>
        <dbReference type="Proteomes" id="UP001387364"/>
    </source>
</evidence>
<organism evidence="3 4">
    <name type="scientific">Bacillus kandeliae</name>
    <dbReference type="NCBI Taxonomy" id="3129297"/>
    <lineage>
        <taxon>Bacteria</taxon>
        <taxon>Bacillati</taxon>
        <taxon>Bacillota</taxon>
        <taxon>Bacilli</taxon>
        <taxon>Bacillales</taxon>
        <taxon>Bacillaceae</taxon>
        <taxon>Bacillus</taxon>
    </lineage>
</organism>
<keyword evidence="4" id="KW-1185">Reference proteome</keyword>
<evidence type="ECO:0000256" key="1">
    <source>
        <dbReference type="SAM" id="SignalP"/>
    </source>
</evidence>
<dbReference type="Proteomes" id="UP001387364">
    <property type="component" value="Chromosome"/>
</dbReference>
<feature type="chain" id="PRO_5046606682" evidence="1">
    <location>
        <begin position="25"/>
        <end position="129"/>
    </location>
</feature>
<dbReference type="Pfam" id="PF13026">
    <property type="entry name" value="DUF3887"/>
    <property type="match status" value="1"/>
</dbReference>